<evidence type="ECO:0000313" key="6">
    <source>
        <dbReference type="Proteomes" id="UP000675781"/>
    </source>
</evidence>
<evidence type="ECO:0000256" key="3">
    <source>
        <dbReference type="ARBA" id="ARBA00023163"/>
    </source>
</evidence>
<dbReference type="PANTHER" id="PTHR47894:SF4">
    <property type="entry name" value="HTH-TYPE TRANSCRIPTIONAL REGULATOR GADX"/>
    <property type="match status" value="1"/>
</dbReference>
<dbReference type="SMART" id="SM00342">
    <property type="entry name" value="HTH_ARAC"/>
    <property type="match status" value="1"/>
</dbReference>
<comment type="caution">
    <text evidence="5">The sequence shown here is derived from an EMBL/GenBank/DDBJ whole genome shotgun (WGS) entry which is preliminary data.</text>
</comment>
<reference evidence="5" key="1">
    <citation type="submission" date="2021-04" db="EMBL/GenBank/DDBJ databases">
        <title>Genome based classification of Actinospica acidithermotolerans sp. nov., an actinobacterium isolated from an Indonesian hot spring.</title>
        <authorList>
            <person name="Kusuma A.B."/>
            <person name="Putra K.E."/>
            <person name="Nafisah S."/>
            <person name="Loh J."/>
            <person name="Nouioui I."/>
            <person name="Goodfellow M."/>
        </authorList>
    </citation>
    <scope>NUCLEOTIDE SEQUENCE</scope>
    <source>
        <strain evidence="5">CSCA 57</strain>
    </source>
</reference>
<dbReference type="GO" id="GO:0003700">
    <property type="term" value="F:DNA-binding transcription factor activity"/>
    <property type="evidence" value="ECO:0007669"/>
    <property type="project" value="InterPro"/>
</dbReference>
<evidence type="ECO:0000256" key="2">
    <source>
        <dbReference type="ARBA" id="ARBA00023125"/>
    </source>
</evidence>
<evidence type="ECO:0000313" key="5">
    <source>
        <dbReference type="EMBL" id="MBR7835020.1"/>
    </source>
</evidence>
<protein>
    <submittedName>
        <fullName evidence="5">AraC family transcriptional regulator</fullName>
    </submittedName>
</protein>
<dbReference type="AlphaFoldDB" id="A0A941IN54"/>
<dbReference type="RefSeq" id="WP_212529534.1">
    <property type="nucleotide sequence ID" value="NZ_JAGSOG010000079.1"/>
</dbReference>
<dbReference type="InterPro" id="IPR018060">
    <property type="entry name" value="HTH_AraC"/>
</dbReference>
<dbReference type="GO" id="GO:0005829">
    <property type="term" value="C:cytosol"/>
    <property type="evidence" value="ECO:0007669"/>
    <property type="project" value="TreeGrafter"/>
</dbReference>
<organism evidence="5 6">
    <name type="scientific">Actinospica durhamensis</name>
    <dbReference type="NCBI Taxonomy" id="1508375"/>
    <lineage>
        <taxon>Bacteria</taxon>
        <taxon>Bacillati</taxon>
        <taxon>Actinomycetota</taxon>
        <taxon>Actinomycetes</taxon>
        <taxon>Catenulisporales</taxon>
        <taxon>Actinospicaceae</taxon>
        <taxon>Actinospica</taxon>
    </lineage>
</organism>
<sequence length="327" mass="35772">MAALHGFADLCRDSGVDAGSLLRRVGLGGVDPAAQDLWVSASAVAELLELSASACGREDFGLRLSESRRLSNLGPISLLVRELPDVRSVIDLLIRYERMYNQALRVSLVEAGDGIATVHVGLDFAGDVRCRQAVELAVGAYQHVLRGFLGAQWRPVSVCFTHAAPADLRTYRRVFGLKPQFGASLNGIVFRADVLGTPLTSADEVLRGYAREYVESLHVVAEQTDADRVRKIIEVLLPTGRCSVEQVARTLGFDRRTVHRRLARTGDSFSSLLEAARVEAAKRFVPDPGRSLTEISELLGFASVGAFSRWFRGEFGTSPREWRSTTT</sequence>
<dbReference type="PROSITE" id="PS01124">
    <property type="entry name" value="HTH_ARAC_FAMILY_2"/>
    <property type="match status" value="1"/>
</dbReference>
<keyword evidence="3" id="KW-0804">Transcription</keyword>
<dbReference type="Gene3D" id="1.10.10.60">
    <property type="entry name" value="Homeodomain-like"/>
    <property type="match status" value="1"/>
</dbReference>
<name>A0A941IN54_9ACTN</name>
<keyword evidence="1" id="KW-0805">Transcription regulation</keyword>
<dbReference type="InterPro" id="IPR020449">
    <property type="entry name" value="Tscrpt_reg_AraC-type_HTH"/>
</dbReference>
<dbReference type="PANTHER" id="PTHR47894">
    <property type="entry name" value="HTH-TYPE TRANSCRIPTIONAL REGULATOR GADX"/>
    <property type="match status" value="1"/>
</dbReference>
<dbReference type="Proteomes" id="UP000675781">
    <property type="component" value="Unassembled WGS sequence"/>
</dbReference>
<dbReference type="InterPro" id="IPR032687">
    <property type="entry name" value="AraC-type_N"/>
</dbReference>
<accession>A0A941IN54</accession>
<proteinExistence type="predicted"/>
<evidence type="ECO:0000256" key="1">
    <source>
        <dbReference type="ARBA" id="ARBA00023015"/>
    </source>
</evidence>
<dbReference type="SUPFAM" id="SSF46689">
    <property type="entry name" value="Homeodomain-like"/>
    <property type="match status" value="1"/>
</dbReference>
<dbReference type="GO" id="GO:0000976">
    <property type="term" value="F:transcription cis-regulatory region binding"/>
    <property type="evidence" value="ECO:0007669"/>
    <property type="project" value="TreeGrafter"/>
</dbReference>
<dbReference type="Pfam" id="PF12833">
    <property type="entry name" value="HTH_18"/>
    <property type="match status" value="1"/>
</dbReference>
<dbReference type="PRINTS" id="PR00032">
    <property type="entry name" value="HTHARAC"/>
</dbReference>
<keyword evidence="2" id="KW-0238">DNA-binding</keyword>
<dbReference type="EMBL" id="JAGSOG010000079">
    <property type="protein sequence ID" value="MBR7835020.1"/>
    <property type="molecule type" value="Genomic_DNA"/>
</dbReference>
<dbReference type="InterPro" id="IPR009057">
    <property type="entry name" value="Homeodomain-like_sf"/>
</dbReference>
<feature type="domain" description="HTH araC/xylS-type" evidence="4">
    <location>
        <begin position="227"/>
        <end position="325"/>
    </location>
</feature>
<evidence type="ECO:0000259" key="4">
    <source>
        <dbReference type="PROSITE" id="PS01124"/>
    </source>
</evidence>
<gene>
    <name evidence="5" type="ORF">KDL01_17225</name>
</gene>
<keyword evidence="6" id="KW-1185">Reference proteome</keyword>
<dbReference type="Pfam" id="PF12625">
    <property type="entry name" value="Arabinose_bd"/>
    <property type="match status" value="1"/>
</dbReference>